<dbReference type="RefSeq" id="WP_136034162.1">
    <property type="nucleotide sequence ID" value="NZ_CAAHGQ010000047.1"/>
</dbReference>
<organism evidence="1 2">
    <name type="scientific">Klebsiella africana</name>
    <dbReference type="NCBI Taxonomy" id="2489010"/>
    <lineage>
        <taxon>Bacteria</taxon>
        <taxon>Pseudomonadati</taxon>
        <taxon>Pseudomonadota</taxon>
        <taxon>Gammaproteobacteria</taxon>
        <taxon>Enterobacterales</taxon>
        <taxon>Enterobacteriaceae</taxon>
        <taxon>Klebsiella/Raoultella group</taxon>
        <taxon>Klebsiella</taxon>
    </lineage>
</organism>
<dbReference type="AlphaFoldDB" id="A0A7U3F1H8"/>
<accession>A0A7U3F1H8</accession>
<name>A0A7U3F1H8_9ENTR</name>
<dbReference type="Proteomes" id="UP000328848">
    <property type="component" value="Unassembled WGS sequence"/>
</dbReference>
<reference evidence="1 2" key="1">
    <citation type="submission" date="2019-04" db="EMBL/GenBank/DDBJ databases">
        <authorList>
            <person name="Brisse S."/>
            <person name="Rodrigues C."/>
        </authorList>
    </citation>
    <scope>NUCLEOTIDE SEQUENCE [LARGE SCALE GENOMIC DNA]</scope>
    <source>
        <strain evidence="1">SB5857</strain>
    </source>
</reference>
<proteinExistence type="predicted"/>
<sequence>MNDQDRLFARLARSTFRSRFRLGTKERQYCLDKGPEVIDRHAGDFIRQRLAPAMPANDGKQTPMRGHPVFIAQHATATCCRGCLEKWHAIPQGRALSEEEQHYIVQVIHHWLVLQMNGPSVR</sequence>
<comment type="caution">
    <text evidence="1">The sequence shown here is derived from an EMBL/GenBank/DDBJ whole genome shotgun (WGS) entry which is preliminary data.</text>
</comment>
<evidence type="ECO:0000313" key="1">
    <source>
        <dbReference type="EMBL" id="VGP85197.1"/>
    </source>
</evidence>
<evidence type="ECO:0000313" key="2">
    <source>
        <dbReference type="Proteomes" id="UP000328848"/>
    </source>
</evidence>
<evidence type="ECO:0008006" key="3">
    <source>
        <dbReference type="Google" id="ProtNLM"/>
    </source>
</evidence>
<dbReference type="EMBL" id="CAAHGQ010000047">
    <property type="protein sequence ID" value="VGP85197.1"/>
    <property type="molecule type" value="Genomic_DNA"/>
</dbReference>
<gene>
    <name evidence="1" type="ORF">SB5857_01630</name>
</gene>
<dbReference type="Pfam" id="PF13811">
    <property type="entry name" value="DUF4186"/>
    <property type="match status" value="1"/>
</dbReference>
<protein>
    <recommendedName>
        <fullName evidence="3">DUF4186 domain-containing protein</fullName>
    </recommendedName>
</protein>
<dbReference type="InterPro" id="IPR020378">
    <property type="entry name" value="DUF4186"/>
</dbReference>